<keyword evidence="3" id="KW-1185">Reference proteome</keyword>
<organism evidence="2 3">
    <name type="scientific">Aeromicrobium ginsengisoli</name>
    <dbReference type="NCBI Taxonomy" id="363867"/>
    <lineage>
        <taxon>Bacteria</taxon>
        <taxon>Bacillati</taxon>
        <taxon>Actinomycetota</taxon>
        <taxon>Actinomycetes</taxon>
        <taxon>Propionibacteriales</taxon>
        <taxon>Nocardioidaceae</taxon>
        <taxon>Aeromicrobium</taxon>
    </lineage>
</organism>
<dbReference type="EMBL" id="SDPQ02000003">
    <property type="protein sequence ID" value="KAA1395236.1"/>
    <property type="molecule type" value="Genomic_DNA"/>
</dbReference>
<name>A0A5M4F9Z9_9ACTN</name>
<dbReference type="SUPFAM" id="SSF158791">
    <property type="entry name" value="MgtE N-terminal domain-like"/>
    <property type="match status" value="1"/>
</dbReference>
<evidence type="ECO:0000313" key="3">
    <source>
        <dbReference type="Proteomes" id="UP000380867"/>
    </source>
</evidence>
<accession>A0A5M4F9Z9</accession>
<dbReference type="RefSeq" id="WP_149689903.1">
    <property type="nucleotide sequence ID" value="NZ_SDPQ02000003.1"/>
</dbReference>
<feature type="compositionally biased region" description="Basic residues" evidence="1">
    <location>
        <begin position="269"/>
        <end position="283"/>
    </location>
</feature>
<feature type="region of interest" description="Disordered" evidence="1">
    <location>
        <begin position="259"/>
        <end position="290"/>
    </location>
</feature>
<evidence type="ECO:0000313" key="2">
    <source>
        <dbReference type="EMBL" id="KAA1395236.1"/>
    </source>
</evidence>
<sequence length="290" mass="31364">MPTRIHLSRMTKLAVVSADQRPLGRVVDVSAILSAETPRLHHLAIGTRRRLTHLVPWSLVASRDDLRIRLAVDSDELEQFHVARGSGPGDIALDAEEVLLGRDVLDSQVVDLSGRRLSRVADVLLADDGDALVVVGVDVGLGALLRRLGLSRLGDRMQPALVDWKDLHLASARGHSVQLATSTDGMRRLDPDALAEVLARLATEPATEVMRVVGPTRSAAALQASHGVHRRRLLRALPPEEAHRLIEAAPPAVAPVLAQASEQPPANGRRFRRTAGWRVHRPPTPKASGP</sequence>
<protein>
    <submittedName>
        <fullName evidence="2">Magnesium transporter</fullName>
    </submittedName>
</protein>
<evidence type="ECO:0000256" key="1">
    <source>
        <dbReference type="SAM" id="MobiDB-lite"/>
    </source>
</evidence>
<dbReference type="OrthoDB" id="9790355at2"/>
<dbReference type="AlphaFoldDB" id="A0A5M4F9Z9"/>
<proteinExistence type="predicted"/>
<gene>
    <name evidence="2" type="ORF">ESP70_013785</name>
</gene>
<dbReference type="Proteomes" id="UP000380867">
    <property type="component" value="Unassembled WGS sequence"/>
</dbReference>
<reference evidence="2" key="1">
    <citation type="submission" date="2019-09" db="EMBL/GenBank/DDBJ databases">
        <authorList>
            <person name="Li J."/>
        </authorList>
    </citation>
    <scope>NUCLEOTIDE SEQUENCE [LARGE SCALE GENOMIC DNA]</scope>
    <source>
        <strain evidence="2">JCM 14732</strain>
    </source>
</reference>
<comment type="caution">
    <text evidence="2">The sequence shown here is derived from an EMBL/GenBank/DDBJ whole genome shotgun (WGS) entry which is preliminary data.</text>
</comment>